<dbReference type="OrthoDB" id="693965at2759"/>
<comment type="subcellular location">
    <subcellularLocation>
        <location evidence="1">Membrane</location>
    </subcellularLocation>
</comment>
<accession>A0A3B6U3S7</accession>
<keyword evidence="2" id="KW-0472">Membrane</keyword>
<dbReference type="Gramene" id="TraesCLE_scaffold_021122_01G000400.1">
    <property type="protein sequence ID" value="TraesCLE_scaffold_021122_01G000400.1"/>
    <property type="gene ID" value="TraesCLE_scaffold_021122_01G000400"/>
</dbReference>
<dbReference type="InterPro" id="IPR036513">
    <property type="entry name" value="STAS_dom_sf"/>
</dbReference>
<dbReference type="AlphaFoldDB" id="A0A3B6U3S7"/>
<dbReference type="GO" id="GO:0098542">
    <property type="term" value="P:defense response to other organism"/>
    <property type="evidence" value="ECO:0007669"/>
    <property type="project" value="InterPro"/>
</dbReference>
<dbReference type="Gramene" id="TraesSYM6D03G03607030.1">
    <property type="protein sequence ID" value="TraesSYM6D03G03607030.1"/>
    <property type="gene ID" value="TraesSYM6D03G03607030"/>
</dbReference>
<proteinExistence type="predicted"/>
<name>A0A3B6U3S7_WHEAT</name>
<gene>
    <name evidence="4" type="primary">LOC123143444</name>
</gene>
<dbReference type="PANTHER" id="PTHR31415">
    <property type="entry name" value="OS05G0367900 PROTEIN"/>
    <property type="match status" value="1"/>
</dbReference>
<dbReference type="Proteomes" id="UP000019116">
    <property type="component" value="Chromosome Un"/>
</dbReference>
<dbReference type="STRING" id="4565.A0A3B6U3S7"/>
<protein>
    <submittedName>
        <fullName evidence="4">Uncharacterized protein</fullName>
    </submittedName>
</protein>
<dbReference type="EnsemblPlants" id="TraesCSU02G028300.1">
    <property type="protein sequence ID" value="TraesCSU02G028300.1"/>
    <property type="gene ID" value="TraesCSU02G028300"/>
</dbReference>
<dbReference type="RefSeq" id="XP_044418308.1">
    <property type="nucleotide sequence ID" value="XM_044562373.1"/>
</dbReference>
<dbReference type="GO" id="GO:0009506">
    <property type="term" value="C:plasmodesma"/>
    <property type="evidence" value="ECO:0000318"/>
    <property type="project" value="GO_Central"/>
</dbReference>
<feature type="region of interest" description="Disordered" evidence="3">
    <location>
        <begin position="76"/>
        <end position="111"/>
    </location>
</feature>
<dbReference type="PANTHER" id="PTHR31415:SF67">
    <property type="entry name" value="OS04G0114300 PROTEIN"/>
    <property type="match status" value="1"/>
</dbReference>
<evidence type="ECO:0000256" key="2">
    <source>
        <dbReference type="ARBA" id="ARBA00023136"/>
    </source>
</evidence>
<reference evidence="4" key="2">
    <citation type="submission" date="2018-10" db="UniProtKB">
        <authorList>
            <consortium name="EnsemblPlants"/>
        </authorList>
    </citation>
    <scope>IDENTIFICATION</scope>
</reference>
<feature type="compositionally biased region" description="Basic and acidic residues" evidence="3">
    <location>
        <begin position="96"/>
        <end position="111"/>
    </location>
</feature>
<dbReference type="Gramene" id="TraesWEE_scaffold_032491_01G000200.1">
    <property type="protein sequence ID" value="TraesWEE_scaffold_032491_01G000200.1"/>
    <property type="gene ID" value="TraesWEE_scaffold_032491_01G000200"/>
</dbReference>
<feature type="compositionally biased region" description="Polar residues" evidence="3">
    <location>
        <begin position="83"/>
        <end position="93"/>
    </location>
</feature>
<organism evidence="4">
    <name type="scientific">Triticum aestivum</name>
    <name type="common">Wheat</name>
    <dbReference type="NCBI Taxonomy" id="4565"/>
    <lineage>
        <taxon>Eukaryota</taxon>
        <taxon>Viridiplantae</taxon>
        <taxon>Streptophyta</taxon>
        <taxon>Embryophyta</taxon>
        <taxon>Tracheophyta</taxon>
        <taxon>Spermatophyta</taxon>
        <taxon>Magnoliopsida</taxon>
        <taxon>Liliopsida</taxon>
        <taxon>Poales</taxon>
        <taxon>Poaceae</taxon>
        <taxon>BOP clade</taxon>
        <taxon>Pooideae</taxon>
        <taxon>Triticodae</taxon>
        <taxon>Triticeae</taxon>
        <taxon>Triticinae</taxon>
        <taxon>Triticum</taxon>
    </lineage>
</organism>
<evidence type="ECO:0000256" key="1">
    <source>
        <dbReference type="ARBA" id="ARBA00004370"/>
    </source>
</evidence>
<sequence>MGLVVVVPITSYGQHAGNMPETTIYRRMDQYTTTRTVPGVLVLRADSPIYFTNSGIMRERITWWIDDATTTTNGIVPRARPACSTSSSTGCSHQQHRQEGHAGRAQEDPGQEEHSVAVMLIAAYAVVLPLRITAEDASLGRLALAGPNGTALAYNLSLTVGLFNPNWAMRAELTAPLESELSFAGVRFDGARLSDAGRRIEIHETTRFHVEAGAQSADAALGSAVLAELVKETVAGQFESLELKITGRLRYRPVHAGGTRRLEARCPLKLRLAPPEGTHMLVLDRVIKCHRL</sequence>
<dbReference type="InterPro" id="IPR044839">
    <property type="entry name" value="NDR1-like"/>
</dbReference>
<reference evidence="4" key="1">
    <citation type="submission" date="2018-08" db="EMBL/GenBank/DDBJ databases">
        <authorList>
            <person name="Rossello M."/>
        </authorList>
    </citation>
    <scope>NUCLEOTIDE SEQUENCE [LARGE SCALE GENOMIC DNA]</scope>
    <source>
        <strain evidence="4">cv. Chinese Spring</strain>
    </source>
</reference>
<dbReference type="Gene3D" id="3.30.750.24">
    <property type="entry name" value="STAS domain"/>
    <property type="match status" value="1"/>
</dbReference>
<evidence type="ECO:0000256" key="3">
    <source>
        <dbReference type="SAM" id="MobiDB-lite"/>
    </source>
</evidence>
<evidence type="ECO:0000313" key="4">
    <source>
        <dbReference type="EnsemblPlants" id="TraesCSU02G028300.1"/>
    </source>
</evidence>
<keyword evidence="5" id="KW-1185">Reference proteome</keyword>
<dbReference type="Gramene" id="TraesCSU02G028300.1">
    <property type="protein sequence ID" value="TraesCSU02G028300.1"/>
    <property type="gene ID" value="TraesCSU02G028300"/>
</dbReference>
<dbReference type="Gramene" id="TraesROB_scaffold_104872_01G000200.1">
    <property type="protein sequence ID" value="TraesROB_scaffold_104872_01G000200.1"/>
    <property type="gene ID" value="TraesROB_scaffold_104872_01G000200"/>
</dbReference>
<dbReference type="GO" id="GO:0005886">
    <property type="term" value="C:plasma membrane"/>
    <property type="evidence" value="ECO:0000318"/>
    <property type="project" value="GO_Central"/>
</dbReference>
<evidence type="ECO:0000313" key="5">
    <source>
        <dbReference type="Proteomes" id="UP000019116"/>
    </source>
</evidence>
<dbReference type="GeneID" id="123143444"/>